<organism evidence="6 7">
    <name type="scientific">Mycolicibacterium agri</name>
    <name type="common">Mycobacterium agri</name>
    <dbReference type="NCBI Taxonomy" id="36811"/>
    <lineage>
        <taxon>Bacteria</taxon>
        <taxon>Bacillati</taxon>
        <taxon>Actinomycetota</taxon>
        <taxon>Actinomycetes</taxon>
        <taxon>Mycobacteriales</taxon>
        <taxon>Mycobacteriaceae</taxon>
        <taxon>Mycolicibacterium</taxon>
    </lineage>
</organism>
<dbReference type="GO" id="GO:0016757">
    <property type="term" value="F:glycosyltransferase activity"/>
    <property type="evidence" value="ECO:0007669"/>
    <property type="project" value="UniProtKB-KW"/>
</dbReference>
<evidence type="ECO:0000313" key="8">
    <source>
        <dbReference type="Proteomes" id="UP000465302"/>
    </source>
</evidence>
<dbReference type="EMBL" id="PDCP01000001">
    <property type="protein sequence ID" value="PEG43183.1"/>
    <property type="molecule type" value="Genomic_DNA"/>
</dbReference>
<evidence type="ECO:0000259" key="4">
    <source>
        <dbReference type="Pfam" id="PF13579"/>
    </source>
</evidence>
<keyword evidence="1" id="KW-0328">Glycosyltransferase</keyword>
<keyword evidence="2 6" id="KW-0808">Transferase</keyword>
<gene>
    <name evidence="6" type="ORF">CQY20_00945</name>
    <name evidence="5" type="ORF">MAGR_58510</name>
</gene>
<reference evidence="6 7" key="1">
    <citation type="submission" date="2017-10" db="EMBL/GenBank/DDBJ databases">
        <title>The new phylogeny of genus Mycobacterium.</title>
        <authorList>
            <person name="Tortoli E."/>
            <person name="Trovato A."/>
            <person name="Cirillo D.M."/>
        </authorList>
    </citation>
    <scope>NUCLEOTIDE SEQUENCE [LARGE SCALE GENOMIC DNA]</scope>
    <source>
        <strain evidence="6 7">CCUG37673</strain>
    </source>
</reference>
<dbReference type="Proteomes" id="UP000220914">
    <property type="component" value="Unassembled WGS sequence"/>
</dbReference>
<dbReference type="AlphaFoldDB" id="A0A2A7NHD2"/>
<dbReference type="PANTHER" id="PTHR12526">
    <property type="entry name" value="GLYCOSYLTRANSFERASE"/>
    <property type="match status" value="1"/>
</dbReference>
<evidence type="ECO:0000256" key="1">
    <source>
        <dbReference type="ARBA" id="ARBA00022676"/>
    </source>
</evidence>
<dbReference type="Proteomes" id="UP000465302">
    <property type="component" value="Unassembled WGS sequence"/>
</dbReference>
<protein>
    <submittedName>
        <fullName evidence="6">Glycosyl transferase family 1</fullName>
    </submittedName>
</protein>
<accession>A0A2A7NHD2</accession>
<dbReference type="Pfam" id="PF13579">
    <property type="entry name" value="Glyco_trans_4_4"/>
    <property type="match status" value="1"/>
</dbReference>
<name>A0A2A7NHD2_MYCAG</name>
<dbReference type="InterPro" id="IPR028098">
    <property type="entry name" value="Glyco_trans_4-like_N"/>
</dbReference>
<feature type="domain" description="Glycosyl transferase family 1" evidence="3">
    <location>
        <begin position="189"/>
        <end position="344"/>
    </location>
</feature>
<keyword evidence="7" id="KW-1185">Reference proteome</keyword>
<dbReference type="InterPro" id="IPR001296">
    <property type="entry name" value="Glyco_trans_1"/>
</dbReference>
<dbReference type="SUPFAM" id="SSF53756">
    <property type="entry name" value="UDP-Glycosyltransferase/glycogen phosphorylase"/>
    <property type="match status" value="1"/>
</dbReference>
<comment type="caution">
    <text evidence="6">The sequence shown here is derived from an EMBL/GenBank/DDBJ whole genome shotgun (WGS) entry which is preliminary data.</text>
</comment>
<feature type="domain" description="Glycosyltransferase subfamily 4-like N-terminal" evidence="4">
    <location>
        <begin position="17"/>
        <end position="169"/>
    </location>
</feature>
<evidence type="ECO:0000313" key="5">
    <source>
        <dbReference type="EMBL" id="GFG54410.1"/>
    </source>
</evidence>
<proteinExistence type="predicted"/>
<evidence type="ECO:0000313" key="7">
    <source>
        <dbReference type="Proteomes" id="UP000220914"/>
    </source>
</evidence>
<reference evidence="5" key="3">
    <citation type="submission" date="2020-02" db="EMBL/GenBank/DDBJ databases">
        <authorList>
            <person name="Matsumoto Y."/>
            <person name="Motooka D."/>
            <person name="Nakamura S."/>
        </authorList>
    </citation>
    <scope>NUCLEOTIDE SEQUENCE</scope>
    <source>
        <strain evidence="5">JCM 6377</strain>
    </source>
</reference>
<evidence type="ECO:0000313" key="6">
    <source>
        <dbReference type="EMBL" id="PEG43183.1"/>
    </source>
</evidence>
<reference evidence="5 8" key="2">
    <citation type="journal article" date="2019" name="Emerg. Microbes Infect.">
        <title>Comprehensive subspecies identification of 175 nontuberculous mycobacteria species based on 7547 genomic profiles.</title>
        <authorList>
            <person name="Matsumoto Y."/>
            <person name="Kinjo T."/>
            <person name="Motooka D."/>
            <person name="Nabeya D."/>
            <person name="Jung N."/>
            <person name="Uechi K."/>
            <person name="Horii T."/>
            <person name="Iida T."/>
            <person name="Fujita J."/>
            <person name="Nakamura S."/>
        </authorList>
    </citation>
    <scope>NUCLEOTIDE SEQUENCE [LARGE SCALE GENOMIC DNA]</scope>
    <source>
        <strain evidence="5 8">JCM 6377</strain>
    </source>
</reference>
<dbReference type="RefSeq" id="WP_097937756.1">
    <property type="nucleotide sequence ID" value="NZ_BLKS01000001.1"/>
</dbReference>
<sequence length="371" mass="39658">MRILQVVTLLSPDGEFGGPARVALNQSAELVGRGHDVTIIGAGRGYEQLPTELDGVTVKLFTARTLLPRSGFSGVAAPGLRKWLRDNWAGFDVTHIHLGRDLVVLPVAVAARRRHMPYVVQTHGMVGPSKHPLARPLDRYCTRKVIRDAQAVFYLSAEERKHLFDVVGPGLALVELGNGVPRYPAAANATGRPEVLFAARMHPRKRPVAFVEMARTLLDAGVDARFALVGHDEGEGPAVMAAVGGDPRITWEGGLTPDAIPARMASARVYVLPSVREPLPMSVLEAMSVGLPVVVTNDCGLAPLVERSGCGIVTDPAVPALAAAVDAILGDSDMAQSMGERGRRTVRADYGMEAVGDRLLDTYSHVAESLR</sequence>
<evidence type="ECO:0000259" key="3">
    <source>
        <dbReference type="Pfam" id="PF00534"/>
    </source>
</evidence>
<dbReference type="Gene3D" id="3.40.50.2000">
    <property type="entry name" value="Glycogen Phosphorylase B"/>
    <property type="match status" value="2"/>
</dbReference>
<evidence type="ECO:0000256" key="2">
    <source>
        <dbReference type="ARBA" id="ARBA00022679"/>
    </source>
</evidence>
<dbReference type="Pfam" id="PF00534">
    <property type="entry name" value="Glycos_transf_1"/>
    <property type="match status" value="1"/>
</dbReference>
<dbReference type="EMBL" id="BLKS01000001">
    <property type="protein sequence ID" value="GFG54410.1"/>
    <property type="molecule type" value="Genomic_DNA"/>
</dbReference>
<dbReference type="PANTHER" id="PTHR12526:SF510">
    <property type="entry name" value="D-INOSITOL 3-PHOSPHATE GLYCOSYLTRANSFERASE"/>
    <property type="match status" value="1"/>
</dbReference>
<dbReference type="OrthoDB" id="4316343at2"/>